<dbReference type="InterPro" id="IPR010985">
    <property type="entry name" value="Ribbon_hlx_hlx"/>
</dbReference>
<sequence>MRKYQNVTLSLPKELIQKVKHIAVERNTSISALLTSLLEELVNREESYQKIYLQHLKLLEEGFDLGTGGAITWRREDLYERQ</sequence>
<dbReference type="KEGG" id="ccha:ELD05_06415"/>
<accession>A0A3T0D5E6</accession>
<organism evidence="1 2">
    <name type="scientific">Caldicellulosiruptor changbaiensis</name>
    <dbReference type="NCBI Taxonomy" id="1222016"/>
    <lineage>
        <taxon>Bacteria</taxon>
        <taxon>Bacillati</taxon>
        <taxon>Bacillota</taxon>
        <taxon>Bacillota incertae sedis</taxon>
        <taxon>Caldicellulosiruptorales</taxon>
        <taxon>Caldicellulosiruptoraceae</taxon>
        <taxon>Caldicellulosiruptor</taxon>
    </lineage>
</organism>
<dbReference type="Pfam" id="PF19891">
    <property type="entry name" value="DUF6364"/>
    <property type="match status" value="1"/>
</dbReference>
<protein>
    <submittedName>
        <fullName evidence="1">CopG family transcriptional regulator</fullName>
    </submittedName>
</protein>
<dbReference type="AlphaFoldDB" id="A0A3T0D5E6"/>
<gene>
    <name evidence="1" type="ORF">ELD05_06415</name>
</gene>
<dbReference type="GO" id="GO:0006355">
    <property type="term" value="P:regulation of DNA-templated transcription"/>
    <property type="evidence" value="ECO:0007669"/>
    <property type="project" value="InterPro"/>
</dbReference>
<dbReference type="InterPro" id="IPR045944">
    <property type="entry name" value="DUF6364"/>
</dbReference>
<reference evidence="1 2" key="1">
    <citation type="submission" date="2018-12" db="EMBL/GenBank/DDBJ databases">
        <title>Genome sequence from the cellulolytic species, Caldicellulosiruptor changbaiensis.</title>
        <authorList>
            <person name="Blumer-Schuette S.E."/>
            <person name="Mendoza C."/>
        </authorList>
    </citation>
    <scope>NUCLEOTIDE SEQUENCE [LARGE SCALE GENOMIC DNA]</scope>
    <source>
        <strain evidence="1 2">CBS-Z</strain>
    </source>
</reference>
<name>A0A3T0D5E6_9FIRM</name>
<dbReference type="SUPFAM" id="SSF47598">
    <property type="entry name" value="Ribbon-helix-helix"/>
    <property type="match status" value="1"/>
</dbReference>
<proteinExistence type="predicted"/>
<dbReference type="Proteomes" id="UP000282930">
    <property type="component" value="Chromosome"/>
</dbReference>
<keyword evidence="2" id="KW-1185">Reference proteome</keyword>
<evidence type="ECO:0000313" key="2">
    <source>
        <dbReference type="Proteomes" id="UP000282930"/>
    </source>
</evidence>
<dbReference type="EMBL" id="CP034791">
    <property type="protein sequence ID" value="AZT90305.1"/>
    <property type="molecule type" value="Genomic_DNA"/>
</dbReference>
<evidence type="ECO:0000313" key="1">
    <source>
        <dbReference type="EMBL" id="AZT90305.1"/>
    </source>
</evidence>
<dbReference type="RefSeq" id="WP_127351777.1">
    <property type="nucleotide sequence ID" value="NZ_CP034791.1"/>
</dbReference>